<dbReference type="SUPFAM" id="SSF55874">
    <property type="entry name" value="ATPase domain of HSP90 chaperone/DNA topoisomerase II/histidine kinase"/>
    <property type="match status" value="1"/>
</dbReference>
<keyword evidence="13" id="KW-1185">Reference proteome</keyword>
<feature type="transmembrane region" description="Helical" evidence="9">
    <location>
        <begin position="57"/>
        <end position="76"/>
    </location>
</feature>
<dbReference type="RefSeq" id="WP_166191423.1">
    <property type="nucleotide sequence ID" value="NZ_JAAOIV010000001.1"/>
</dbReference>
<feature type="transmembrane region" description="Helical" evidence="9">
    <location>
        <begin position="136"/>
        <end position="158"/>
    </location>
</feature>
<evidence type="ECO:0000313" key="13">
    <source>
        <dbReference type="Proteomes" id="UP000744769"/>
    </source>
</evidence>
<evidence type="ECO:0000256" key="6">
    <source>
        <dbReference type="ARBA" id="ARBA00022777"/>
    </source>
</evidence>
<evidence type="ECO:0000259" key="11">
    <source>
        <dbReference type="Pfam" id="PF23539"/>
    </source>
</evidence>
<keyword evidence="6 12" id="KW-0418">Kinase</keyword>
<dbReference type="Proteomes" id="UP000744769">
    <property type="component" value="Unassembled WGS sequence"/>
</dbReference>
<dbReference type="InterPro" id="IPR011712">
    <property type="entry name" value="Sig_transdc_His_kin_sub3_dim/P"/>
</dbReference>
<evidence type="ECO:0000256" key="5">
    <source>
        <dbReference type="ARBA" id="ARBA00022741"/>
    </source>
</evidence>
<feature type="domain" description="Signal transduction histidine kinase subgroup 3 dimerisation and phosphoacceptor" evidence="10">
    <location>
        <begin position="194"/>
        <end position="258"/>
    </location>
</feature>
<keyword evidence="4" id="KW-0808">Transferase</keyword>
<gene>
    <name evidence="12" type="ORF">G9U51_00095</name>
</gene>
<keyword evidence="7" id="KW-0067">ATP-binding</keyword>
<comment type="caution">
    <text evidence="12">The sequence shown here is derived from an EMBL/GenBank/DDBJ whole genome shotgun (WGS) entry which is preliminary data.</text>
</comment>
<keyword evidence="3" id="KW-0597">Phosphoprotein</keyword>
<dbReference type="Gene3D" id="3.30.565.10">
    <property type="entry name" value="Histidine kinase-like ATPase, C-terminal domain"/>
    <property type="match status" value="1"/>
</dbReference>
<dbReference type="GO" id="GO:0005524">
    <property type="term" value="F:ATP binding"/>
    <property type="evidence" value="ECO:0007669"/>
    <property type="project" value="UniProtKB-KW"/>
</dbReference>
<evidence type="ECO:0000256" key="1">
    <source>
        <dbReference type="ARBA" id="ARBA00000085"/>
    </source>
</evidence>
<keyword evidence="5" id="KW-0547">Nucleotide-binding</keyword>
<keyword evidence="9" id="KW-0472">Membrane</keyword>
<evidence type="ECO:0000313" key="12">
    <source>
        <dbReference type="EMBL" id="NHN54183.1"/>
    </source>
</evidence>
<proteinExistence type="predicted"/>
<keyword evidence="9" id="KW-1133">Transmembrane helix</keyword>
<evidence type="ECO:0000256" key="2">
    <source>
        <dbReference type="ARBA" id="ARBA00012438"/>
    </source>
</evidence>
<accession>A0A967EFQ2</accession>
<evidence type="ECO:0000256" key="8">
    <source>
        <dbReference type="ARBA" id="ARBA00023012"/>
    </source>
</evidence>
<feature type="transmembrane region" description="Helical" evidence="9">
    <location>
        <begin position="20"/>
        <end position="50"/>
    </location>
</feature>
<keyword evidence="9" id="KW-0812">Transmembrane</keyword>
<name>A0A967EFQ2_9MICO</name>
<dbReference type="InterPro" id="IPR050482">
    <property type="entry name" value="Sensor_HK_TwoCompSys"/>
</dbReference>
<evidence type="ECO:0000256" key="3">
    <source>
        <dbReference type="ARBA" id="ARBA00022553"/>
    </source>
</evidence>
<dbReference type="Gene3D" id="1.20.5.1930">
    <property type="match status" value="1"/>
</dbReference>
<dbReference type="EMBL" id="JAAOIV010000001">
    <property type="protein sequence ID" value="NHN54183.1"/>
    <property type="molecule type" value="Genomic_DNA"/>
</dbReference>
<keyword evidence="8" id="KW-0902">Two-component regulatory system</keyword>
<comment type="catalytic activity">
    <reaction evidence="1">
        <text>ATP + protein L-histidine = ADP + protein N-phospho-L-histidine.</text>
        <dbReference type="EC" id="2.7.13.3"/>
    </reaction>
</comment>
<evidence type="ECO:0000256" key="9">
    <source>
        <dbReference type="SAM" id="Phobius"/>
    </source>
</evidence>
<dbReference type="EC" id="2.7.13.3" evidence="2"/>
<dbReference type="InterPro" id="IPR036890">
    <property type="entry name" value="HATPase_C_sf"/>
</dbReference>
<dbReference type="Pfam" id="PF23539">
    <property type="entry name" value="DUF7134"/>
    <property type="match status" value="1"/>
</dbReference>
<evidence type="ECO:0000256" key="4">
    <source>
        <dbReference type="ARBA" id="ARBA00022679"/>
    </source>
</evidence>
<feature type="transmembrane region" description="Helical" evidence="9">
    <location>
        <begin position="106"/>
        <end position="124"/>
    </location>
</feature>
<dbReference type="InterPro" id="IPR055558">
    <property type="entry name" value="DUF7134"/>
</dbReference>
<dbReference type="AlphaFoldDB" id="A0A967EFQ2"/>
<dbReference type="PANTHER" id="PTHR24421">
    <property type="entry name" value="NITRATE/NITRITE SENSOR PROTEIN NARX-RELATED"/>
    <property type="match status" value="1"/>
</dbReference>
<dbReference type="PANTHER" id="PTHR24421:SF10">
    <property type="entry name" value="NITRATE_NITRITE SENSOR PROTEIN NARQ"/>
    <property type="match status" value="1"/>
</dbReference>
<dbReference type="Pfam" id="PF07730">
    <property type="entry name" value="HisKA_3"/>
    <property type="match status" value="1"/>
</dbReference>
<feature type="transmembrane region" description="Helical" evidence="9">
    <location>
        <begin position="82"/>
        <end position="99"/>
    </location>
</feature>
<sequence>MTDVWASTQRPTGRRLALDLAWTVGFTLLAIAASVATSSYSLVTTLVVCAALIIRRLWLVPMIALAIVGGVAQLALPEATAPVADLAYAPMFFVLGGHREERVRRFGLVAAVVAVIVGATWAALTSPGAIPPIPEFSLEFLVGFAAVGALITLGGWVAGYAGLQSRERVQATVDAQLEEAERRRLEHAFEQEQERSRIAADMHDVVAHSWAVVAAQADGARYALRTAPDEAERALVVIGDTARTAIADLRDILHRLRYQESRGSTPGFEQHTALIDRMRASGMTIDHQREGTPRESSLLALTSYRLLSEGLTNALKHGDLTEPVTVVEDWRDGYRLAIRNRVGSTAGDGTGHGVIGMIERAQLAGGDAHARRVGADWWLDAHVPPGREETR</sequence>
<evidence type="ECO:0000259" key="10">
    <source>
        <dbReference type="Pfam" id="PF07730"/>
    </source>
</evidence>
<evidence type="ECO:0000256" key="7">
    <source>
        <dbReference type="ARBA" id="ARBA00022840"/>
    </source>
</evidence>
<dbReference type="GO" id="GO:0046983">
    <property type="term" value="F:protein dimerization activity"/>
    <property type="evidence" value="ECO:0007669"/>
    <property type="project" value="InterPro"/>
</dbReference>
<dbReference type="GO" id="GO:0000155">
    <property type="term" value="F:phosphorelay sensor kinase activity"/>
    <property type="evidence" value="ECO:0007669"/>
    <property type="project" value="InterPro"/>
</dbReference>
<protein>
    <recommendedName>
        <fullName evidence="2">histidine kinase</fullName>
        <ecNumber evidence="2">2.7.13.3</ecNumber>
    </recommendedName>
</protein>
<organism evidence="12 13">
    <name type="scientific">Metallococcus carri</name>
    <dbReference type="NCBI Taxonomy" id="1656884"/>
    <lineage>
        <taxon>Bacteria</taxon>
        <taxon>Bacillati</taxon>
        <taxon>Actinomycetota</taxon>
        <taxon>Actinomycetes</taxon>
        <taxon>Micrococcales</taxon>
        <taxon>Dermacoccaceae</taxon>
        <taxon>Metallococcus</taxon>
    </lineage>
</organism>
<dbReference type="GO" id="GO:0016020">
    <property type="term" value="C:membrane"/>
    <property type="evidence" value="ECO:0007669"/>
    <property type="project" value="InterPro"/>
</dbReference>
<feature type="domain" description="DUF7134" evidence="11">
    <location>
        <begin position="13"/>
        <end position="159"/>
    </location>
</feature>
<reference evidence="12" key="1">
    <citation type="submission" date="2020-03" db="EMBL/GenBank/DDBJ databases">
        <title>Draft sequencing of Calidifontibacter sp. DB0510.</title>
        <authorList>
            <person name="Kim D.-U."/>
        </authorList>
    </citation>
    <scope>NUCLEOTIDE SEQUENCE</scope>
    <source>
        <strain evidence="12">DB0510</strain>
    </source>
</reference>